<dbReference type="EMBL" id="UINC01127059">
    <property type="protein sequence ID" value="SVD05925.1"/>
    <property type="molecule type" value="Genomic_DNA"/>
</dbReference>
<dbReference type="InterPro" id="IPR036895">
    <property type="entry name" value="Uracil-DNA_glycosylase-like_sf"/>
</dbReference>
<reference evidence="5" key="1">
    <citation type="submission" date="2018-05" db="EMBL/GenBank/DDBJ databases">
        <authorList>
            <person name="Lanie J.A."/>
            <person name="Ng W.-L."/>
            <person name="Kazmierczak K.M."/>
            <person name="Andrzejewski T.M."/>
            <person name="Davidsen T.M."/>
            <person name="Wayne K.J."/>
            <person name="Tettelin H."/>
            <person name="Glass J.I."/>
            <person name="Rusch D."/>
            <person name="Podicherti R."/>
            <person name="Tsui H.-C.T."/>
            <person name="Winkler M.E."/>
        </authorList>
    </citation>
    <scope>NUCLEOTIDE SEQUENCE</scope>
</reference>
<gene>
    <name evidence="5" type="ORF">METZ01_LOCUS358779</name>
</gene>
<feature type="domain" description="Uracil-DNA glycosylase-like" evidence="4">
    <location>
        <begin position="6"/>
        <end position="76"/>
    </location>
</feature>
<evidence type="ECO:0000256" key="2">
    <source>
        <dbReference type="ARBA" id="ARBA00022801"/>
    </source>
</evidence>
<dbReference type="InterPro" id="IPR005122">
    <property type="entry name" value="Uracil-DNA_glycosylase-like"/>
</dbReference>
<accession>A0A382S8X8</accession>
<keyword evidence="2" id="KW-0378">Hydrolase</keyword>
<name>A0A382S8X8_9ZZZZ</name>
<evidence type="ECO:0000256" key="3">
    <source>
        <dbReference type="ARBA" id="ARBA00023204"/>
    </source>
</evidence>
<keyword evidence="1" id="KW-0227">DNA damage</keyword>
<evidence type="ECO:0000256" key="1">
    <source>
        <dbReference type="ARBA" id="ARBA00022763"/>
    </source>
</evidence>
<dbReference type="PANTHER" id="PTHR12159">
    <property type="entry name" value="G/T AND G/U MISMATCH-SPECIFIC DNA GLYCOSYLASE"/>
    <property type="match status" value="1"/>
</dbReference>
<dbReference type="AlphaFoldDB" id="A0A382S8X8"/>
<dbReference type="SUPFAM" id="SSF52141">
    <property type="entry name" value="Uracil-DNA glycosylase-like"/>
    <property type="match status" value="1"/>
</dbReference>
<dbReference type="GO" id="GO:0008263">
    <property type="term" value="F:pyrimidine-specific mismatch base pair DNA N-glycosylase activity"/>
    <property type="evidence" value="ECO:0007669"/>
    <property type="project" value="TreeGrafter"/>
</dbReference>
<organism evidence="5">
    <name type="scientific">marine metagenome</name>
    <dbReference type="NCBI Taxonomy" id="408172"/>
    <lineage>
        <taxon>unclassified sequences</taxon>
        <taxon>metagenomes</taxon>
        <taxon>ecological metagenomes</taxon>
    </lineage>
</organism>
<feature type="non-terminal residue" evidence="5">
    <location>
        <position position="85"/>
    </location>
</feature>
<dbReference type="Pfam" id="PF03167">
    <property type="entry name" value="UDG"/>
    <property type="match status" value="1"/>
</dbReference>
<proteinExistence type="predicted"/>
<evidence type="ECO:0000313" key="5">
    <source>
        <dbReference type="EMBL" id="SVD05925.1"/>
    </source>
</evidence>
<protein>
    <recommendedName>
        <fullName evidence="4">Uracil-DNA glycosylase-like domain-containing protein</fullName>
    </recommendedName>
</protein>
<dbReference type="GO" id="GO:0006285">
    <property type="term" value="P:base-excision repair, AP site formation"/>
    <property type="evidence" value="ECO:0007669"/>
    <property type="project" value="InterPro"/>
</dbReference>
<dbReference type="InterPro" id="IPR015637">
    <property type="entry name" value="MUG/TDG"/>
</dbReference>
<evidence type="ECO:0000259" key="4">
    <source>
        <dbReference type="Pfam" id="PF03167"/>
    </source>
</evidence>
<sequence>METLPDYLLPNLSLILVGLNPSISSAQTGHYFANPRNRFWPAFNAAEMTPEPITAETDYRVLEFDIGMTDIVKRPTSGVSNLKAV</sequence>
<dbReference type="GO" id="GO:0004844">
    <property type="term" value="F:uracil DNA N-glycosylase activity"/>
    <property type="evidence" value="ECO:0007669"/>
    <property type="project" value="TreeGrafter"/>
</dbReference>
<dbReference type="PANTHER" id="PTHR12159:SF9">
    <property type="entry name" value="G_T MISMATCH-SPECIFIC THYMINE DNA GLYCOSYLASE"/>
    <property type="match status" value="1"/>
</dbReference>
<dbReference type="CDD" id="cd10028">
    <property type="entry name" value="UDG-F2_TDG_MUG"/>
    <property type="match status" value="1"/>
</dbReference>
<dbReference type="Gene3D" id="3.40.470.10">
    <property type="entry name" value="Uracil-DNA glycosylase-like domain"/>
    <property type="match status" value="1"/>
</dbReference>
<keyword evidence="3" id="KW-0234">DNA repair</keyword>